<dbReference type="CDD" id="cd05398">
    <property type="entry name" value="NT_ClassII-CCAase"/>
    <property type="match status" value="1"/>
</dbReference>
<dbReference type="SUPFAM" id="SSF81891">
    <property type="entry name" value="Poly A polymerase C-terminal region-like"/>
    <property type="match status" value="1"/>
</dbReference>
<dbReference type="PANTHER" id="PTHR13734">
    <property type="entry name" value="TRNA-NUCLEOTIDYLTRANSFERASE"/>
    <property type="match status" value="1"/>
</dbReference>
<evidence type="ECO:0000256" key="1">
    <source>
        <dbReference type="ARBA" id="ARBA00007265"/>
    </source>
</evidence>
<organism evidence="7 8">
    <name type="scientific">Vanrija pseudolonga</name>
    <dbReference type="NCBI Taxonomy" id="143232"/>
    <lineage>
        <taxon>Eukaryota</taxon>
        <taxon>Fungi</taxon>
        <taxon>Dikarya</taxon>
        <taxon>Basidiomycota</taxon>
        <taxon>Agaricomycotina</taxon>
        <taxon>Tremellomycetes</taxon>
        <taxon>Trichosporonales</taxon>
        <taxon>Trichosporonaceae</taxon>
        <taxon>Vanrija</taxon>
    </lineage>
</organism>
<dbReference type="GO" id="GO:0052929">
    <property type="term" value="F:ATP:3'-cytidine-cytidine-tRNA adenylyltransferase activity"/>
    <property type="evidence" value="ECO:0007669"/>
    <property type="project" value="TreeGrafter"/>
</dbReference>
<keyword evidence="2 4" id="KW-0808">Transferase</keyword>
<dbReference type="PANTHER" id="PTHR13734:SF5">
    <property type="entry name" value="CCA TRNA NUCLEOTIDYLTRANSFERASE, MITOCHONDRIAL"/>
    <property type="match status" value="1"/>
</dbReference>
<evidence type="ECO:0000256" key="2">
    <source>
        <dbReference type="ARBA" id="ARBA00022679"/>
    </source>
</evidence>
<sequence length="549" mass="60451">MRFIPPLRSIHRLASTTAARVSPMSRPILGPAGAIRLSDDEEKFVSLLDKFAAGLEPPVECRIAGGWVRDKLLALPSHDLDIALSTTSGYAFAESFVNFLHDNHSQVNTGRVGRVAANPDQSKHLETGTTTIMGLECDFVGLRSETYTDSRIPDQVTLGTPEEDAIRRDLTINSLFYNVHSRQVEDWTRHGLDDLEKKIARTPLPPRQTYLDDPLRVLRTVRFSSRFGLTIQPDVAAAIKEEDIQAALRTKVSRERVGIETYKMIEKNAIGSAELIDTLGLHSSIYMWPTEPPHPRGEAIAAARVLDVLLKREELVSAAPASTSSPLLWLAAAVSPYRGAITQVKTKDKPVVGVIIAESLKLSAAITDSVAHLFEAADLLDPKLQTGSRSDIGVVLQHPAVRPWQQSFVWAIAQRIVPTWQGTWAPEHEAILQSFLALKARIVELGLPEAIDLAPLLDGKEVLKLLDLRPSPLLKVLLDGVNVWQLDHPSGTKEECASWLLAEWNGEGRAKFEASVVTINKTGKQRKPKEPKGETKPKEPKGGDAKRKP</sequence>
<dbReference type="InterPro" id="IPR002646">
    <property type="entry name" value="PolA_pol_head_dom"/>
</dbReference>
<evidence type="ECO:0000256" key="3">
    <source>
        <dbReference type="ARBA" id="ARBA00022884"/>
    </source>
</evidence>
<dbReference type="Proteomes" id="UP000827549">
    <property type="component" value="Chromosome 6"/>
</dbReference>
<reference evidence="7" key="1">
    <citation type="submission" date="2023-10" db="EMBL/GenBank/DDBJ databases">
        <authorList>
            <person name="Noh H."/>
        </authorList>
    </citation>
    <scope>NUCLEOTIDE SEQUENCE</scope>
    <source>
        <strain evidence="7">DUCC4014</strain>
    </source>
</reference>
<proteinExistence type="inferred from homology"/>
<keyword evidence="8" id="KW-1185">Reference proteome</keyword>
<feature type="region of interest" description="Disordered" evidence="5">
    <location>
        <begin position="518"/>
        <end position="549"/>
    </location>
</feature>
<dbReference type="EMBL" id="CP086719">
    <property type="protein sequence ID" value="WOO84452.1"/>
    <property type="molecule type" value="Genomic_DNA"/>
</dbReference>
<gene>
    <name evidence="7" type="primary">SPCC645.10</name>
    <name evidence="7" type="ORF">LOC62_06G007968</name>
</gene>
<evidence type="ECO:0000256" key="5">
    <source>
        <dbReference type="SAM" id="MobiDB-lite"/>
    </source>
</evidence>
<dbReference type="Gene3D" id="1.10.3090.10">
    <property type="entry name" value="cca-adding enzyme, domain 2"/>
    <property type="match status" value="1"/>
</dbReference>
<dbReference type="GeneID" id="87811138"/>
<comment type="similarity">
    <text evidence="1 4">Belongs to the tRNA nucleotidyltransferase/poly(A) polymerase family.</text>
</comment>
<dbReference type="InterPro" id="IPR043519">
    <property type="entry name" value="NT_sf"/>
</dbReference>
<dbReference type="Pfam" id="PF01743">
    <property type="entry name" value="PolyA_pol"/>
    <property type="match status" value="1"/>
</dbReference>
<evidence type="ECO:0000256" key="4">
    <source>
        <dbReference type="RuleBase" id="RU003953"/>
    </source>
</evidence>
<protein>
    <submittedName>
        <fullName evidence="7">CCA tRNA nucleotidyltransferase 2</fullName>
    </submittedName>
</protein>
<dbReference type="GO" id="GO:0001680">
    <property type="term" value="P:tRNA 3'-terminal CCA addition"/>
    <property type="evidence" value="ECO:0007669"/>
    <property type="project" value="UniProtKB-ARBA"/>
</dbReference>
<dbReference type="GO" id="GO:0003723">
    <property type="term" value="F:RNA binding"/>
    <property type="evidence" value="ECO:0007669"/>
    <property type="project" value="UniProtKB-KW"/>
</dbReference>
<dbReference type="SUPFAM" id="SSF81301">
    <property type="entry name" value="Nucleotidyltransferase"/>
    <property type="match status" value="1"/>
</dbReference>
<feature type="domain" description="Poly A polymerase head" evidence="6">
    <location>
        <begin position="61"/>
        <end position="199"/>
    </location>
</feature>
<name>A0AAF0YEJ7_9TREE</name>
<dbReference type="RefSeq" id="XP_062630478.1">
    <property type="nucleotide sequence ID" value="XM_062774493.1"/>
</dbReference>
<evidence type="ECO:0000259" key="6">
    <source>
        <dbReference type="Pfam" id="PF01743"/>
    </source>
</evidence>
<feature type="compositionally biased region" description="Basic and acidic residues" evidence="5">
    <location>
        <begin position="528"/>
        <end position="549"/>
    </location>
</feature>
<accession>A0AAF0YEJ7</accession>
<keyword evidence="3 4" id="KW-0694">RNA-binding</keyword>
<dbReference type="Gene3D" id="3.30.460.10">
    <property type="entry name" value="Beta Polymerase, domain 2"/>
    <property type="match status" value="1"/>
</dbReference>
<dbReference type="GO" id="GO:0052927">
    <property type="term" value="F:CC tRNA cytidylyltransferase activity"/>
    <property type="evidence" value="ECO:0007669"/>
    <property type="project" value="TreeGrafter"/>
</dbReference>
<evidence type="ECO:0000313" key="7">
    <source>
        <dbReference type="EMBL" id="WOO84452.1"/>
    </source>
</evidence>
<evidence type="ECO:0000313" key="8">
    <source>
        <dbReference type="Proteomes" id="UP000827549"/>
    </source>
</evidence>
<dbReference type="AlphaFoldDB" id="A0AAF0YEJ7"/>